<evidence type="ECO:0000256" key="2">
    <source>
        <dbReference type="ARBA" id="ARBA00007532"/>
    </source>
</evidence>
<evidence type="ECO:0000259" key="10">
    <source>
        <dbReference type="Pfam" id="PF02852"/>
    </source>
</evidence>
<feature type="domain" description="Pyridine nucleotide-disulphide oxidoreductase dimerisation" evidence="10">
    <location>
        <begin position="327"/>
        <end position="430"/>
    </location>
</feature>
<reference evidence="12" key="1">
    <citation type="submission" date="2022-08" db="EMBL/GenBank/DDBJ databases">
        <authorList>
            <person name="Wang H."/>
        </authorList>
    </citation>
    <scope>NUCLEOTIDE SEQUENCE</scope>
    <source>
        <strain evidence="12">PS10</strain>
    </source>
</reference>
<dbReference type="InterPro" id="IPR036188">
    <property type="entry name" value="FAD/NAD-bd_sf"/>
</dbReference>
<dbReference type="PIRSF" id="PIRSF000350">
    <property type="entry name" value="Mercury_reductase_MerA"/>
    <property type="match status" value="1"/>
</dbReference>
<dbReference type="Gene3D" id="3.50.50.60">
    <property type="entry name" value="FAD/NAD(P)-binding domain"/>
    <property type="match status" value="2"/>
</dbReference>
<proteinExistence type="inferred from homology"/>
<evidence type="ECO:0000256" key="6">
    <source>
        <dbReference type="ARBA" id="ARBA00023002"/>
    </source>
</evidence>
<evidence type="ECO:0000256" key="7">
    <source>
        <dbReference type="ARBA" id="ARBA00023157"/>
    </source>
</evidence>
<evidence type="ECO:0000256" key="8">
    <source>
        <dbReference type="ARBA" id="ARBA00023284"/>
    </source>
</evidence>
<dbReference type="Proteomes" id="UP001173801">
    <property type="component" value="Unassembled WGS sequence"/>
</dbReference>
<keyword evidence="6 9" id="KW-0560">Oxidoreductase</keyword>
<dbReference type="EMBL" id="JANURM010000001">
    <property type="protein sequence ID" value="MDL0088124.1"/>
    <property type="molecule type" value="Genomic_DNA"/>
</dbReference>
<evidence type="ECO:0000256" key="4">
    <source>
        <dbReference type="ARBA" id="ARBA00022827"/>
    </source>
</evidence>
<dbReference type="SUPFAM" id="SSF55424">
    <property type="entry name" value="FAD/NAD-linked reductases, dimerisation (C-terminal) domain"/>
    <property type="match status" value="1"/>
</dbReference>
<evidence type="ECO:0000313" key="12">
    <source>
        <dbReference type="EMBL" id="MDL0088124.1"/>
    </source>
</evidence>
<organism evidence="12 13">
    <name type="scientific">Campylobacter gastrosuis</name>
    <dbReference type="NCBI Taxonomy" id="2974576"/>
    <lineage>
        <taxon>Bacteria</taxon>
        <taxon>Pseudomonadati</taxon>
        <taxon>Campylobacterota</taxon>
        <taxon>Epsilonproteobacteria</taxon>
        <taxon>Campylobacterales</taxon>
        <taxon>Campylobacteraceae</taxon>
        <taxon>Campylobacter</taxon>
    </lineage>
</organism>
<dbReference type="Gene3D" id="3.30.390.30">
    <property type="match status" value="1"/>
</dbReference>
<dbReference type="InterPro" id="IPR001100">
    <property type="entry name" value="Pyr_nuc-diS_OxRdtase"/>
</dbReference>
<comment type="cofactor">
    <cofactor evidence="1">
        <name>FAD</name>
        <dbReference type="ChEBI" id="CHEBI:57692"/>
    </cofactor>
</comment>
<keyword evidence="8 9" id="KW-0676">Redox-active center</keyword>
<protein>
    <submittedName>
        <fullName evidence="12">NAD(P)/FAD-dependent oxidoreductase</fullName>
    </submittedName>
</protein>
<keyword evidence="3 9" id="KW-0285">Flavoprotein</keyword>
<gene>
    <name evidence="12" type="ORF">NYG85_01870</name>
</gene>
<dbReference type="InterPro" id="IPR004099">
    <property type="entry name" value="Pyr_nucl-diS_OxRdtase_dimer"/>
</dbReference>
<comment type="similarity">
    <text evidence="2 9">Belongs to the class-I pyridine nucleotide-disulfide oxidoreductase family.</text>
</comment>
<dbReference type="PRINTS" id="PR00411">
    <property type="entry name" value="PNDRDTASEI"/>
</dbReference>
<keyword evidence="5" id="KW-0521">NADP</keyword>
<dbReference type="InterPro" id="IPR012999">
    <property type="entry name" value="Pyr_OxRdtase_I_AS"/>
</dbReference>
<evidence type="ECO:0000313" key="13">
    <source>
        <dbReference type="Proteomes" id="UP001173801"/>
    </source>
</evidence>
<keyword evidence="4 9" id="KW-0274">FAD</keyword>
<dbReference type="PANTHER" id="PTHR43014:SF4">
    <property type="entry name" value="PYRIDINE NUCLEOTIDE-DISULFIDE OXIDOREDUCTASE RCLA-RELATED"/>
    <property type="match status" value="1"/>
</dbReference>
<accession>A0ABT7HMI2</accession>
<keyword evidence="7" id="KW-1015">Disulfide bond</keyword>
<sequence>MKHYDIAILGFGKAGKTLAVRANALNKSVAVVEKSAQMYGGTCINVGCIPTKKLITLSKMAKFHENKDEFFKKAVGLKNELILALRAKNFAMLDSLKNVEVITQTASFVDKNTILLSPSGEKITADKIIINTGSKSIKPNFSVKSDIVYQSDEILELGHLPKHLVVVGGGFIGLEMASMFANFGSKVSVVLRSEILKNEDDDVREVLIKNLENQGVNFIQNAKISEINGDKIYFNDSFLEADAFLLSLGRTPNIDDLELKNAGVLVNKRGGVATDECLRSEISDIFAVGDARGDEFFTYISLDDFRIVNSYLFGDKTRTKNNRSPYAKVLFTDTPFAKIGLSEREAGENVKVLKVMMQNVPNAKILGNDTGFLKAICDKASGEILGASFICANAHEIINEIAIAMKFRAKASDLAGQIFTHPSTSEALNDLFSQF</sequence>
<dbReference type="PROSITE" id="PS00076">
    <property type="entry name" value="PYRIDINE_REDOX_1"/>
    <property type="match status" value="1"/>
</dbReference>
<evidence type="ECO:0000256" key="5">
    <source>
        <dbReference type="ARBA" id="ARBA00022857"/>
    </source>
</evidence>
<dbReference type="PANTHER" id="PTHR43014">
    <property type="entry name" value="MERCURIC REDUCTASE"/>
    <property type="match status" value="1"/>
</dbReference>
<feature type="domain" description="FAD/NAD(P)-binding" evidence="11">
    <location>
        <begin position="4"/>
        <end position="292"/>
    </location>
</feature>
<dbReference type="RefSeq" id="WP_284936752.1">
    <property type="nucleotide sequence ID" value="NZ_JANURM010000001.1"/>
</dbReference>
<keyword evidence="13" id="KW-1185">Reference proteome</keyword>
<dbReference type="InterPro" id="IPR016156">
    <property type="entry name" value="FAD/NAD-linked_Rdtase_dimer_sf"/>
</dbReference>
<name>A0ABT7HMI2_9BACT</name>
<evidence type="ECO:0000256" key="3">
    <source>
        <dbReference type="ARBA" id="ARBA00022630"/>
    </source>
</evidence>
<dbReference type="SUPFAM" id="SSF51905">
    <property type="entry name" value="FAD/NAD(P)-binding domain"/>
    <property type="match status" value="1"/>
</dbReference>
<reference evidence="12" key="2">
    <citation type="journal article" date="2023" name="Microorganisms">
        <title>Isolation and Genomic Characteristics of Cat-Borne Campylobacter felis sp. nov. and Sheep-Borne Campylobacter ovis sp. nov.</title>
        <authorList>
            <person name="Wang H."/>
            <person name="Li Y."/>
            <person name="Gu Y."/>
            <person name="Zhou G."/>
            <person name="Chen X."/>
            <person name="Zhang X."/>
            <person name="Shao Z."/>
            <person name="Zhang J."/>
            <person name="Zhang M."/>
        </authorList>
    </citation>
    <scope>NUCLEOTIDE SEQUENCE</scope>
    <source>
        <strain evidence="12">PS10</strain>
    </source>
</reference>
<dbReference type="Pfam" id="PF07992">
    <property type="entry name" value="Pyr_redox_2"/>
    <property type="match status" value="1"/>
</dbReference>
<dbReference type="Pfam" id="PF02852">
    <property type="entry name" value="Pyr_redox_dim"/>
    <property type="match status" value="1"/>
</dbReference>
<evidence type="ECO:0000256" key="9">
    <source>
        <dbReference type="RuleBase" id="RU003691"/>
    </source>
</evidence>
<comment type="caution">
    <text evidence="12">The sequence shown here is derived from an EMBL/GenBank/DDBJ whole genome shotgun (WGS) entry which is preliminary data.</text>
</comment>
<dbReference type="InterPro" id="IPR023753">
    <property type="entry name" value="FAD/NAD-binding_dom"/>
</dbReference>
<dbReference type="PRINTS" id="PR00368">
    <property type="entry name" value="FADPNR"/>
</dbReference>
<evidence type="ECO:0000256" key="1">
    <source>
        <dbReference type="ARBA" id="ARBA00001974"/>
    </source>
</evidence>
<evidence type="ECO:0000259" key="11">
    <source>
        <dbReference type="Pfam" id="PF07992"/>
    </source>
</evidence>